<dbReference type="AlphaFoldDB" id="B9BM32"/>
<gene>
    <name evidence="6" type="ORF">BURMUCGD2_1901</name>
</gene>
<comment type="similarity">
    <text evidence="4">Belongs to the zinc-containing alcohol dehydrogenase family.</text>
</comment>
<dbReference type="Pfam" id="PF08240">
    <property type="entry name" value="ADH_N"/>
    <property type="match status" value="1"/>
</dbReference>
<evidence type="ECO:0000313" key="6">
    <source>
        <dbReference type="EMBL" id="EEE07692.1"/>
    </source>
</evidence>
<protein>
    <submittedName>
        <fullName evidence="6">Alcohol dehydrogenase, zinc-binding domain protein</fullName>
    </submittedName>
</protein>
<dbReference type="EMBL" id="ACFC01000003">
    <property type="protein sequence ID" value="EEE07692.1"/>
    <property type="molecule type" value="Genomic_DNA"/>
</dbReference>
<dbReference type="SUPFAM" id="SSF50129">
    <property type="entry name" value="GroES-like"/>
    <property type="match status" value="1"/>
</dbReference>
<dbReference type="PANTHER" id="PTHR43401:SF5">
    <property type="entry name" value="ALCOHOL DEHYDROGENASE-RELATED"/>
    <property type="match status" value="1"/>
</dbReference>
<dbReference type="CDD" id="cd08260">
    <property type="entry name" value="Zn_ADH6"/>
    <property type="match status" value="1"/>
</dbReference>
<evidence type="ECO:0000256" key="4">
    <source>
        <dbReference type="RuleBase" id="RU361277"/>
    </source>
</evidence>
<dbReference type="InterPro" id="IPR036291">
    <property type="entry name" value="NAD(P)-bd_dom_sf"/>
</dbReference>
<dbReference type="SUPFAM" id="SSF51735">
    <property type="entry name" value="NAD(P)-binding Rossmann-fold domains"/>
    <property type="match status" value="1"/>
</dbReference>
<evidence type="ECO:0000259" key="5">
    <source>
        <dbReference type="SMART" id="SM00829"/>
    </source>
</evidence>
<reference evidence="6 7" key="1">
    <citation type="journal article" date="2012" name="J. Bacteriol.">
        <title>Draft Genome Sequence Determination for Cystic Fibrosis and Chronic Granulomatous Disease Burkholderia multivorans Isolates.</title>
        <authorList>
            <person name="Varga J.J."/>
            <person name="Losada L."/>
            <person name="Zelazny A.M."/>
            <person name="Brinkac L."/>
            <person name="Harkins D."/>
            <person name="Radune D."/>
            <person name="Hostetler J."/>
            <person name="Sampaio E.P."/>
            <person name="Ronning C.M."/>
            <person name="Nierman W.C."/>
            <person name="Greenberg D.E."/>
            <person name="Holland S.M."/>
            <person name="Goldberg J.B."/>
        </authorList>
    </citation>
    <scope>NUCLEOTIDE SEQUENCE [LARGE SCALE GENOMIC DNA]</scope>
    <source>
        <strain evidence="6 7">CGD2</strain>
    </source>
</reference>
<dbReference type="InterPro" id="IPR002328">
    <property type="entry name" value="ADH_Zn_CS"/>
</dbReference>
<evidence type="ECO:0000256" key="3">
    <source>
        <dbReference type="ARBA" id="ARBA00023002"/>
    </source>
</evidence>
<organism evidence="6 7">
    <name type="scientific">Burkholderia multivorans CGD2</name>
    <dbReference type="NCBI Taxonomy" id="513052"/>
    <lineage>
        <taxon>Bacteria</taxon>
        <taxon>Pseudomonadati</taxon>
        <taxon>Pseudomonadota</taxon>
        <taxon>Betaproteobacteria</taxon>
        <taxon>Burkholderiales</taxon>
        <taxon>Burkholderiaceae</taxon>
        <taxon>Burkholderia</taxon>
        <taxon>Burkholderia cepacia complex</taxon>
    </lineage>
</organism>
<keyword evidence="1 4" id="KW-0479">Metal-binding</keyword>
<evidence type="ECO:0000256" key="1">
    <source>
        <dbReference type="ARBA" id="ARBA00022723"/>
    </source>
</evidence>
<dbReference type="InterPro" id="IPR013149">
    <property type="entry name" value="ADH-like_C"/>
</dbReference>
<keyword evidence="3" id="KW-0560">Oxidoreductase</keyword>
<dbReference type="Gene3D" id="3.90.180.10">
    <property type="entry name" value="Medium-chain alcohol dehydrogenases, catalytic domain"/>
    <property type="match status" value="1"/>
</dbReference>
<dbReference type="GO" id="GO:0008270">
    <property type="term" value="F:zinc ion binding"/>
    <property type="evidence" value="ECO:0007669"/>
    <property type="project" value="InterPro"/>
</dbReference>
<dbReference type="PANTHER" id="PTHR43401">
    <property type="entry name" value="L-THREONINE 3-DEHYDROGENASE"/>
    <property type="match status" value="1"/>
</dbReference>
<accession>B9BM32</accession>
<comment type="cofactor">
    <cofactor evidence="4">
        <name>Zn(2+)</name>
        <dbReference type="ChEBI" id="CHEBI:29105"/>
    </cofactor>
</comment>
<dbReference type="InterPro" id="IPR011032">
    <property type="entry name" value="GroES-like_sf"/>
</dbReference>
<sequence>MEEIVKAVVYEAFGAAPRVMQVADPTPAPDGVVIEVKATGVCRSDWHGWMGHDPDIVLPHVPGHELAGVVVATGADVTRWKAGDRVTVPFVAGCGRCPECHSGNQQVCERQFQPGFTHWGSFAEFVGIHHADLNLVRLPDSLDFPTAASLGCRFVTSFRAVVDQGRTSAGEWVAVHGCGGVGLSAIMIANAIGANVVAVDISAAALALARAVGAAATVDASQVGDVVDAVKDITGGGAHVSLDALGHPSTCFNSIANLRRRGRHVQVGLMLGEHATPAVPMSKVIAHELEILGSHGMQAHRYDAMLEMVRAGKLAPSRLIGKEISLGESVDALMNMSRFEGAGVTVVTDFSR</sequence>
<comment type="caution">
    <text evidence="6">The sequence shown here is derived from an EMBL/GenBank/DDBJ whole genome shotgun (WGS) entry which is preliminary data.</text>
</comment>
<dbReference type="InterPro" id="IPR020843">
    <property type="entry name" value="ER"/>
</dbReference>
<evidence type="ECO:0000313" key="7">
    <source>
        <dbReference type="Proteomes" id="UP000004535"/>
    </source>
</evidence>
<name>B9BM32_9BURK</name>
<dbReference type="PROSITE" id="PS00059">
    <property type="entry name" value="ADH_ZINC"/>
    <property type="match status" value="1"/>
</dbReference>
<evidence type="ECO:0000256" key="2">
    <source>
        <dbReference type="ARBA" id="ARBA00022833"/>
    </source>
</evidence>
<proteinExistence type="inferred from homology"/>
<dbReference type="SMART" id="SM00829">
    <property type="entry name" value="PKS_ER"/>
    <property type="match status" value="1"/>
</dbReference>
<dbReference type="Pfam" id="PF00107">
    <property type="entry name" value="ADH_zinc_N"/>
    <property type="match status" value="1"/>
</dbReference>
<dbReference type="InterPro" id="IPR013154">
    <property type="entry name" value="ADH-like_N"/>
</dbReference>
<dbReference type="GO" id="GO:0016616">
    <property type="term" value="F:oxidoreductase activity, acting on the CH-OH group of donors, NAD or NADP as acceptor"/>
    <property type="evidence" value="ECO:0007669"/>
    <property type="project" value="UniProtKB-ARBA"/>
</dbReference>
<feature type="domain" description="Enoyl reductase (ER)" evidence="5">
    <location>
        <begin position="14"/>
        <end position="347"/>
    </location>
</feature>
<dbReference type="InterPro" id="IPR050129">
    <property type="entry name" value="Zn_alcohol_dh"/>
</dbReference>
<keyword evidence="2 4" id="KW-0862">Zinc</keyword>
<dbReference type="Proteomes" id="UP000004535">
    <property type="component" value="Unassembled WGS sequence"/>
</dbReference>